<protein>
    <recommendedName>
        <fullName evidence="4">LamG-like jellyroll fold domain-containing protein</fullName>
    </recommendedName>
</protein>
<dbReference type="SUPFAM" id="SSF49899">
    <property type="entry name" value="Concanavalin A-like lectins/glucanases"/>
    <property type="match status" value="1"/>
</dbReference>
<evidence type="ECO:0000256" key="2">
    <source>
        <dbReference type="SAM" id="Phobius"/>
    </source>
</evidence>
<feature type="transmembrane region" description="Helical" evidence="2">
    <location>
        <begin position="38"/>
        <end position="57"/>
    </location>
</feature>
<proteinExistence type="predicted"/>
<keyword evidence="2" id="KW-1133">Transmembrane helix</keyword>
<keyword evidence="2" id="KW-0472">Membrane</keyword>
<feature type="transmembrane region" description="Helical" evidence="2">
    <location>
        <begin position="167"/>
        <end position="188"/>
    </location>
</feature>
<keyword evidence="2" id="KW-0812">Transmembrane</keyword>
<feature type="transmembrane region" description="Helical" evidence="2">
    <location>
        <begin position="94"/>
        <end position="116"/>
    </location>
</feature>
<reference evidence="3" key="1">
    <citation type="journal article" date="2020" name="Nature">
        <title>Giant virus diversity and host interactions through global metagenomics.</title>
        <authorList>
            <person name="Schulz F."/>
            <person name="Roux S."/>
            <person name="Paez-Espino D."/>
            <person name="Jungbluth S."/>
            <person name="Walsh D.A."/>
            <person name="Denef V.J."/>
            <person name="McMahon K.D."/>
            <person name="Konstantinidis K.T."/>
            <person name="Eloe-Fadrosh E.A."/>
            <person name="Kyrpides N.C."/>
            <person name="Woyke T."/>
        </authorList>
    </citation>
    <scope>NUCLEOTIDE SEQUENCE</scope>
    <source>
        <strain evidence="3">GVMAG-M-3300023109-53</strain>
    </source>
</reference>
<name>A0A6C0CXF1_9ZZZZ</name>
<feature type="region of interest" description="Disordered" evidence="1">
    <location>
        <begin position="1"/>
        <end position="28"/>
    </location>
</feature>
<dbReference type="Gene3D" id="2.60.120.200">
    <property type="match status" value="1"/>
</dbReference>
<dbReference type="EMBL" id="MN739499">
    <property type="protein sequence ID" value="QHT08640.1"/>
    <property type="molecule type" value="Genomic_DNA"/>
</dbReference>
<feature type="transmembrane region" description="Helical" evidence="2">
    <location>
        <begin position="64"/>
        <end position="82"/>
    </location>
</feature>
<dbReference type="InterPro" id="IPR013320">
    <property type="entry name" value="ConA-like_dom_sf"/>
</dbReference>
<sequence>MSTVKIPKQESMSEQISKNTGNSEPKYNNTGSTTLETIGYLFGFIFELFKFFVIGGIRTFPTAFIFILGFIIYTILIGYLFLKNPLDWINEDNGGGAIFLALFGGFLILLTFSFYARRKKLFENEKETGTLSFFGKLFTTIGFLGLIIFISYVLFNFTAYFSDWSKYIFLIINLLIFIGIVAILLKFFGYDKGEPEDKKPSFFSLIKKVIFYFPCLLLDFVDYMKYQYSITTKPIVLLLIIEILLIALYFILPWLIEKLISYNSSLLQGDAINLNNQENLGTFQDVNFTKNINTGNKEFSYNYAVSSWFFIDSFPPETNSSYSEYTSLLNIGDKPNILFNVLKNKLKIMLKTQGSNEKILYETSDFKMQRWNHIVINYDGSTLDIFINNELVSSNPGIIPYNQNTVITSGTNEGIMGGICNVRYFRDSLSRGKISWLYNSVKNLNPPIF</sequence>
<dbReference type="Pfam" id="PF13385">
    <property type="entry name" value="Laminin_G_3"/>
    <property type="match status" value="1"/>
</dbReference>
<feature type="transmembrane region" description="Helical" evidence="2">
    <location>
        <begin position="137"/>
        <end position="155"/>
    </location>
</feature>
<feature type="compositionally biased region" description="Polar residues" evidence="1">
    <location>
        <begin position="10"/>
        <end position="28"/>
    </location>
</feature>
<evidence type="ECO:0000313" key="3">
    <source>
        <dbReference type="EMBL" id="QHT08640.1"/>
    </source>
</evidence>
<dbReference type="AlphaFoldDB" id="A0A6C0CXF1"/>
<evidence type="ECO:0008006" key="4">
    <source>
        <dbReference type="Google" id="ProtNLM"/>
    </source>
</evidence>
<evidence type="ECO:0000256" key="1">
    <source>
        <dbReference type="SAM" id="MobiDB-lite"/>
    </source>
</evidence>
<accession>A0A6C0CXF1</accession>
<feature type="transmembrane region" description="Helical" evidence="2">
    <location>
        <begin position="234"/>
        <end position="256"/>
    </location>
</feature>
<organism evidence="3">
    <name type="scientific">viral metagenome</name>
    <dbReference type="NCBI Taxonomy" id="1070528"/>
    <lineage>
        <taxon>unclassified sequences</taxon>
        <taxon>metagenomes</taxon>
        <taxon>organismal metagenomes</taxon>
    </lineage>
</organism>